<accession>A0A9P4K3V4</accession>
<dbReference type="InterPro" id="IPR036047">
    <property type="entry name" value="F-box-like_dom_sf"/>
</dbReference>
<evidence type="ECO:0008006" key="4">
    <source>
        <dbReference type="Google" id="ProtNLM"/>
    </source>
</evidence>
<reference evidence="3" key="1">
    <citation type="journal article" date="2020" name="Stud. Mycol.">
        <title>101 Dothideomycetes genomes: A test case for predicting lifestyles and emergence of pathogens.</title>
        <authorList>
            <person name="Haridas S."/>
            <person name="Albert R."/>
            <person name="Binder M."/>
            <person name="Bloem J."/>
            <person name="LaButti K."/>
            <person name="Salamov A."/>
            <person name="Andreopoulos B."/>
            <person name="Baker S."/>
            <person name="Barry K."/>
            <person name="Bills G."/>
            <person name="Bluhm B."/>
            <person name="Cannon C."/>
            <person name="Castanera R."/>
            <person name="Culley D."/>
            <person name="Daum C."/>
            <person name="Ezra D."/>
            <person name="Gonzalez J."/>
            <person name="Henrissat B."/>
            <person name="Kuo A."/>
            <person name="Liang C."/>
            <person name="Lipzen A."/>
            <person name="Lutzoni F."/>
            <person name="Magnuson J."/>
            <person name="Mondo S."/>
            <person name="Nolan M."/>
            <person name="Ohm R."/>
            <person name="Pangilinan J."/>
            <person name="Park H.-J."/>
            <person name="Ramirez L."/>
            <person name="Alfaro M."/>
            <person name="Sun H."/>
            <person name="Tritt A."/>
            <person name="Yoshinaga Y."/>
            <person name="Zwiers L.-H."/>
            <person name="Turgeon B."/>
            <person name="Goodwin S."/>
            <person name="Spatafora J."/>
            <person name="Crous P."/>
            <person name="Grigoriev I."/>
        </authorList>
    </citation>
    <scope>NUCLEOTIDE SEQUENCE [LARGE SCALE GENOMIC DNA]</scope>
    <source>
        <strain evidence="3">CBS 304.66</strain>
    </source>
</reference>
<dbReference type="SUPFAM" id="SSF81383">
    <property type="entry name" value="F-box domain"/>
    <property type="match status" value="1"/>
</dbReference>
<comment type="caution">
    <text evidence="2">The sequence shown here is derived from an EMBL/GenBank/DDBJ whole genome shotgun (WGS) entry which is preliminary data.</text>
</comment>
<proteinExistence type="predicted"/>
<dbReference type="AlphaFoldDB" id="A0A9P4K3V4"/>
<feature type="region of interest" description="Disordered" evidence="1">
    <location>
        <begin position="1"/>
        <end position="21"/>
    </location>
</feature>
<sequence>MSLVAGAPPPPPPPPPPPQPPGCDVLPVELLLEIFEYLTVRQFFKFAVANYPLLRRHGLAPALTPAIYQRIIGQGGRDTDPFANLPVELIDLIVGEVGIEDRLSLILSHPRLCLMYLPYNMSSQDLRRLRAWREAG</sequence>
<organism evidence="2 3">
    <name type="scientific">Lojkania enalia</name>
    <dbReference type="NCBI Taxonomy" id="147567"/>
    <lineage>
        <taxon>Eukaryota</taxon>
        <taxon>Fungi</taxon>
        <taxon>Dikarya</taxon>
        <taxon>Ascomycota</taxon>
        <taxon>Pezizomycotina</taxon>
        <taxon>Dothideomycetes</taxon>
        <taxon>Pleosporomycetidae</taxon>
        <taxon>Pleosporales</taxon>
        <taxon>Pleosporales incertae sedis</taxon>
        <taxon>Lojkania</taxon>
    </lineage>
</organism>
<dbReference type="EMBL" id="ML986653">
    <property type="protein sequence ID" value="KAF2261616.1"/>
    <property type="molecule type" value="Genomic_DNA"/>
</dbReference>
<feature type="compositionally biased region" description="Pro residues" evidence="1">
    <location>
        <begin position="7"/>
        <end position="21"/>
    </location>
</feature>
<gene>
    <name evidence="2" type="ORF">CC78DRAFT_343357</name>
</gene>
<evidence type="ECO:0000256" key="1">
    <source>
        <dbReference type="SAM" id="MobiDB-lite"/>
    </source>
</evidence>
<dbReference type="OrthoDB" id="3882258at2759"/>
<protein>
    <recommendedName>
        <fullName evidence="4">F-box domain-containing protein</fullName>
    </recommendedName>
</protein>
<evidence type="ECO:0000313" key="3">
    <source>
        <dbReference type="Proteomes" id="UP000800093"/>
    </source>
</evidence>
<keyword evidence="3" id="KW-1185">Reference proteome</keyword>
<evidence type="ECO:0000313" key="2">
    <source>
        <dbReference type="EMBL" id="KAF2261616.1"/>
    </source>
</evidence>
<name>A0A9P4K3V4_9PLEO</name>
<dbReference type="Proteomes" id="UP000800093">
    <property type="component" value="Unassembled WGS sequence"/>
</dbReference>